<comment type="caution">
    <text evidence="2">The sequence shown here is derived from an EMBL/GenBank/DDBJ whole genome shotgun (WGS) entry which is preliminary data.</text>
</comment>
<dbReference type="Proteomes" id="UP000094444">
    <property type="component" value="Unassembled WGS sequence"/>
</dbReference>
<dbReference type="OrthoDB" id="5242048at2759"/>
<feature type="region of interest" description="Disordered" evidence="1">
    <location>
        <begin position="1124"/>
        <end position="1145"/>
    </location>
</feature>
<evidence type="ECO:0000256" key="1">
    <source>
        <dbReference type="SAM" id="MobiDB-lite"/>
    </source>
</evidence>
<protein>
    <submittedName>
        <fullName evidence="2">Uncharacterized protein</fullName>
    </submittedName>
</protein>
<feature type="region of interest" description="Disordered" evidence="1">
    <location>
        <begin position="484"/>
        <end position="534"/>
    </location>
</feature>
<feature type="compositionally biased region" description="Polar residues" evidence="1">
    <location>
        <begin position="1077"/>
        <end position="1092"/>
    </location>
</feature>
<feature type="region of interest" description="Disordered" evidence="1">
    <location>
        <begin position="90"/>
        <end position="144"/>
    </location>
</feature>
<gene>
    <name evidence="2" type="ORF">DHEL01_v210972</name>
</gene>
<feature type="region of interest" description="Disordered" evidence="1">
    <location>
        <begin position="1170"/>
        <end position="1194"/>
    </location>
</feature>
<feature type="compositionally biased region" description="Basic and acidic residues" evidence="1">
    <location>
        <begin position="843"/>
        <end position="860"/>
    </location>
</feature>
<sequence>MSDHILKKNQAKAGHASAHGVKLKPVPGATTLILDGAKAVVFNNGANDKVRETDREMDLTFYDANGNVETADCDGDISMKDETTIQSVIEDEGVSGFTPPSDGVTDLTSGTRPRGGSDGTQDDSSGTDSAVGESENDDELEQANQEVEDKFSSIVHLIRQMYENNNPLLRRRVLSRLEKDKQELRRLLGRAGIRTLRPVDVAWNYVTFYNEKIRELWDDCNSSDSDERHRVMRQILELNEKRKQRLADVDQLPDCSVRLWQFRGWVEAEYTEVCRAAKAERIEKSKPVEQHEPAKQRDALKKPAPATSQLDPTTADFLDNASDGSVPMGDYHVFKADSMPMSPFESSGETSFETAFDDTTSSQEYDSDRRGLHAFAESLFATQTQSKPGEDFVIDNDSLFGHGDDDSLFGDGDNYQLHPAPVPSLDVEEAHVLENASHAPPITQQACSEEAIETNESDSDDSLFGDSAYYDLVPAPVLSQAVAKTRTASPTTKQGSLVENSINTNESGPVQPVPNEGHQAQPAPAPGQAEETHLVHDDSTIADASVDQLISEDQQAKELQQVADQGEVANSQPGAPPYVRGEIPDMPIPFYPDVLLHIPESRLRDLQRLRGAARGDLSRFWPDGKQACSGMQLDLFALSSDTFKVDEFRRYELSHEAGRPYVVHFTEEYERIPPNMTSTTIYNGSFLFRCLVEDVPGTEPESEPEFVDLTGDDSTPCTIAAPLDEPEPALAAPAEIFAANEPARPEAGGGVVRRGRKTSKKANKPPQKAVTIQTSTPVDQDAFTQCPARTLTSSPKPTMPINDGAIVGSGNWSSDWSGKTFSESGGPPKTPSDKEVIVMQRSVSDDNATRKTSPTDEAVRTKKSGRKARNEDGSGSLSSTQDAHVALQNELSQTDQAARNVSAPSPADPGPVQGREQSGTPEQHQKPTPYYGVSPEHRADPKKWVKEHTQGGKGKKTRKRRTPEPKETPTPRKARKTNEVTPAAHRVYRNIAPAPPRNHGGADDVQMHSRASSLMDQDGTINSSPDVQFTGSRTRTHSAVPQIPQVPLQPMHPRIPQQSFQDTQQQQDTQPPVSPQNGRTSPVQQRSNSQAGDESHEEVWVRLTRELETLKQQIEQHESVAKTGREIAGHSQKMQRSQSNATEPPNMMPDRFVPQGTWPQPHQGTWQYGNGQPSQQGNWHPPQHGDWAPSQQGNWQPQSIDQTYDSYGDYLQYRQWVAQRQRQRQMMPNQGMPLNGMAPRPMHQHGGHWQATPGRRKPNGWPQNGVPGRRNFTQTVPGADGYGMHAGY</sequence>
<feature type="compositionally biased region" description="Basic and acidic residues" evidence="1">
    <location>
        <begin position="935"/>
        <end position="950"/>
    </location>
</feature>
<feature type="compositionally biased region" description="Polar residues" evidence="1">
    <location>
        <begin position="1009"/>
        <end position="1039"/>
    </location>
</feature>
<reference evidence="2" key="1">
    <citation type="submission" date="2017-09" db="EMBL/GenBank/DDBJ databases">
        <title>Polyketide synthases of a Diaporthe helianthi virulent isolate.</title>
        <authorList>
            <person name="Baroncelli R."/>
        </authorList>
    </citation>
    <scope>NUCLEOTIDE SEQUENCE [LARGE SCALE GENOMIC DNA]</scope>
    <source>
        <strain evidence="2">7/96</strain>
    </source>
</reference>
<evidence type="ECO:0000313" key="3">
    <source>
        <dbReference type="Proteomes" id="UP000094444"/>
    </source>
</evidence>
<feature type="region of interest" description="Disordered" evidence="1">
    <location>
        <begin position="744"/>
        <end position="1098"/>
    </location>
</feature>
<feature type="region of interest" description="Disordered" evidence="1">
    <location>
        <begin position="556"/>
        <end position="576"/>
    </location>
</feature>
<feature type="compositionally biased region" description="Polar residues" evidence="1">
    <location>
        <begin position="810"/>
        <end position="823"/>
    </location>
</feature>
<feature type="compositionally biased region" description="Basic residues" evidence="1">
    <location>
        <begin position="753"/>
        <end position="763"/>
    </location>
</feature>
<proteinExistence type="predicted"/>
<dbReference type="STRING" id="158607.A0A2P5HK54"/>
<feature type="compositionally biased region" description="Basic and acidic residues" evidence="1">
    <location>
        <begin position="284"/>
        <end position="301"/>
    </location>
</feature>
<feature type="region of interest" description="Disordered" evidence="1">
    <location>
        <begin position="1242"/>
        <end position="1288"/>
    </location>
</feature>
<feature type="compositionally biased region" description="Low complexity" evidence="1">
    <location>
        <begin position="519"/>
        <end position="529"/>
    </location>
</feature>
<name>A0A2P5HK54_DIAHE</name>
<feature type="region of interest" description="Disordered" evidence="1">
    <location>
        <begin position="438"/>
        <end position="465"/>
    </location>
</feature>
<organism evidence="2 3">
    <name type="scientific">Diaporthe helianthi</name>
    <dbReference type="NCBI Taxonomy" id="158607"/>
    <lineage>
        <taxon>Eukaryota</taxon>
        <taxon>Fungi</taxon>
        <taxon>Dikarya</taxon>
        <taxon>Ascomycota</taxon>
        <taxon>Pezizomycotina</taxon>
        <taxon>Sordariomycetes</taxon>
        <taxon>Sordariomycetidae</taxon>
        <taxon>Diaporthales</taxon>
        <taxon>Diaporthaceae</taxon>
        <taxon>Diaporthe</taxon>
    </lineage>
</organism>
<accession>A0A2P5HK54</accession>
<evidence type="ECO:0000313" key="2">
    <source>
        <dbReference type="EMBL" id="POS70633.1"/>
    </source>
</evidence>
<dbReference type="EMBL" id="MAVT02001556">
    <property type="protein sequence ID" value="POS70633.1"/>
    <property type="molecule type" value="Genomic_DNA"/>
</dbReference>
<feature type="compositionally biased region" description="Polar residues" evidence="1">
    <location>
        <begin position="486"/>
        <end position="508"/>
    </location>
</feature>
<dbReference type="InParanoid" id="A0A2P5HK54"/>
<feature type="compositionally biased region" description="Polar residues" evidence="1">
    <location>
        <begin position="889"/>
        <end position="903"/>
    </location>
</feature>
<keyword evidence="3" id="KW-1185">Reference proteome</keyword>
<feature type="compositionally biased region" description="Polar residues" evidence="1">
    <location>
        <begin position="1132"/>
        <end position="1143"/>
    </location>
</feature>
<feature type="compositionally biased region" description="Polar residues" evidence="1">
    <location>
        <begin position="873"/>
        <end position="882"/>
    </location>
</feature>
<feature type="region of interest" description="Disordered" evidence="1">
    <location>
        <begin position="284"/>
        <end position="321"/>
    </location>
</feature>
<feature type="compositionally biased region" description="Low complexity" evidence="1">
    <location>
        <begin position="1056"/>
        <end position="1071"/>
    </location>
</feature>
<feature type="compositionally biased region" description="Acidic residues" evidence="1">
    <location>
        <begin position="450"/>
        <end position="463"/>
    </location>
</feature>